<dbReference type="GO" id="GO:0046961">
    <property type="term" value="F:proton-transporting ATPase activity, rotational mechanism"/>
    <property type="evidence" value="ECO:0007669"/>
    <property type="project" value="InterPro"/>
</dbReference>
<dbReference type="RefSeq" id="XP_052904951.1">
    <property type="nucleotide sequence ID" value="XM_053049146.1"/>
</dbReference>
<dbReference type="InterPro" id="IPR044911">
    <property type="entry name" value="V-type_ATPase_csu/dsu_dom_3"/>
</dbReference>
<proteinExistence type="predicted"/>
<name>A0A086J2M8_NEMA1</name>
<evidence type="ECO:0000313" key="4">
    <source>
        <dbReference type="Proteomes" id="UP000054524"/>
    </source>
</evidence>
<protein>
    <submittedName>
        <fullName evidence="3">ATP synthase (C/AC39) subunit</fullName>
    </submittedName>
</protein>
<dbReference type="Proteomes" id="UP000054524">
    <property type="component" value="Unassembled WGS sequence"/>
</dbReference>
<dbReference type="InterPro" id="IPR036079">
    <property type="entry name" value="ATPase_csu/dsu_sf"/>
</dbReference>
<dbReference type="HOGENOM" id="CLU_846078_0_0_1"/>
<keyword evidence="4" id="KW-1185">Reference proteome</keyword>
<comment type="caution">
    <text evidence="3">The sequence shown here is derived from an EMBL/GenBank/DDBJ whole genome shotgun (WGS) entry which is preliminary data.</text>
</comment>
<reference evidence="3 4" key="1">
    <citation type="journal article" date="2014" name="Genome Announc.">
        <title>Genome Sequence of the Microsporidian Species Nematocida sp1 Strain ERTm6 (ATCC PRA-372).</title>
        <authorList>
            <person name="Bakowski M.A."/>
            <person name="Priest M."/>
            <person name="Young S."/>
            <person name="Cuomo C.A."/>
            <person name="Troemel E.R."/>
        </authorList>
    </citation>
    <scope>NUCLEOTIDE SEQUENCE [LARGE SCALE GENOMIC DNA]</scope>
    <source>
        <strain evidence="3 4">ERTm6</strain>
    </source>
</reference>
<dbReference type="PANTHER" id="PTHR11028">
    <property type="entry name" value="VACUOLAR ATP SYNTHASE SUBUNIT AC39"/>
    <property type="match status" value="1"/>
</dbReference>
<dbReference type="Gene3D" id="1.10.132.50">
    <property type="entry name" value="ATP synthase (C/AC39) subunit, domain 3"/>
    <property type="match status" value="1"/>
</dbReference>
<dbReference type="GeneID" id="77676491"/>
<keyword evidence="1" id="KW-0813">Transport</keyword>
<evidence type="ECO:0000256" key="2">
    <source>
        <dbReference type="ARBA" id="ARBA00023065"/>
    </source>
</evidence>
<dbReference type="GO" id="GO:0033179">
    <property type="term" value="C:proton-transporting V-type ATPase, V0 domain"/>
    <property type="evidence" value="ECO:0007669"/>
    <property type="project" value="InterPro"/>
</dbReference>
<dbReference type="EMBL" id="AKIJ01000003">
    <property type="protein sequence ID" value="KFG26396.1"/>
    <property type="molecule type" value="Genomic_DNA"/>
</dbReference>
<dbReference type="SUPFAM" id="SSF103486">
    <property type="entry name" value="V-type ATP synthase subunit C"/>
    <property type="match status" value="1"/>
</dbReference>
<keyword evidence="2" id="KW-0406">Ion transport</keyword>
<evidence type="ECO:0000313" key="3">
    <source>
        <dbReference type="EMBL" id="KFG26396.1"/>
    </source>
</evidence>
<dbReference type="AlphaFoldDB" id="A0A086J2M8"/>
<dbReference type="Pfam" id="PF01992">
    <property type="entry name" value="vATP-synt_AC39"/>
    <property type="match status" value="1"/>
</dbReference>
<dbReference type="InterPro" id="IPR016727">
    <property type="entry name" value="ATPase_V0-cplx_dsu"/>
</dbReference>
<sequence length="329" mass="38221">MYGETGIINYVHGNKNMLLREEHYRIIKAANDLDDLKVKLQSTIYGKYLLESKTSLASFKSAMYKCIDQQIKITRSFTTDKSSALIDFYKEKFQLDNFIYLWACKKESPKLLETEIDTHPLGGYPGLDFIKVTQSAKDTWKYCLENTSLSKYVEGLDSDLLNRDIQYVKSVLQKRYIEFVYDYCMKNDLCLSELIVFEGDKIIIEILYALMNGNMSTSEKMSLFPRCNSFTNVHKELLLNCKNTSELEGVLSTHIKYRNIVGNETGVEDALLREEIRLCNKSFYIYDDYSVVYTQLILQEIEVRNIIFLADCVIQGHNHRDDIVNVTEN</sequence>
<evidence type="ECO:0000256" key="1">
    <source>
        <dbReference type="ARBA" id="ARBA00022448"/>
    </source>
</evidence>
<gene>
    <name evidence="3" type="ORF">NESG_01518</name>
</gene>
<accession>A0A086J2M8</accession>
<organism evidence="3 4">
    <name type="scientific">Nematocida ausubeli (strain ATCC PRA-371 / ERTm2)</name>
    <name type="common">Nematode killer fungus</name>
    <dbReference type="NCBI Taxonomy" id="1913371"/>
    <lineage>
        <taxon>Eukaryota</taxon>
        <taxon>Fungi</taxon>
        <taxon>Fungi incertae sedis</taxon>
        <taxon>Microsporidia</taxon>
        <taxon>Nematocida</taxon>
    </lineage>
</organism>
<dbReference type="InterPro" id="IPR002843">
    <property type="entry name" value="ATPase_V0-cplx_csu/dsu"/>
</dbReference>